<evidence type="ECO:0000313" key="3">
    <source>
        <dbReference type="Proteomes" id="UP000435837"/>
    </source>
</evidence>
<accession>A0A640SEW4</accession>
<dbReference type="Proteomes" id="UP000435837">
    <property type="component" value="Unassembled WGS sequence"/>
</dbReference>
<protein>
    <submittedName>
        <fullName evidence="2">Uncharacterized protein</fullName>
    </submittedName>
</protein>
<gene>
    <name evidence="2" type="ORF">Scani_53000</name>
</gene>
<comment type="caution">
    <text evidence="2">The sequence shown here is derived from an EMBL/GenBank/DDBJ whole genome shotgun (WGS) entry which is preliminary data.</text>
</comment>
<dbReference type="AlphaFoldDB" id="A0A640SEW4"/>
<proteinExistence type="predicted"/>
<reference evidence="2 3" key="1">
    <citation type="submission" date="2019-12" db="EMBL/GenBank/DDBJ databases">
        <title>Whole genome shotgun sequence of Streptomyces caniferus NBRC 15389.</title>
        <authorList>
            <person name="Ichikawa N."/>
            <person name="Kimura A."/>
            <person name="Kitahashi Y."/>
            <person name="Komaki H."/>
            <person name="Tamura T."/>
        </authorList>
    </citation>
    <scope>NUCLEOTIDE SEQUENCE [LARGE SCALE GENOMIC DNA]</scope>
    <source>
        <strain evidence="2 3">NBRC 15389</strain>
    </source>
</reference>
<organism evidence="2 3">
    <name type="scientific">Streptomyces caniferus</name>
    <dbReference type="NCBI Taxonomy" id="285557"/>
    <lineage>
        <taxon>Bacteria</taxon>
        <taxon>Bacillati</taxon>
        <taxon>Actinomycetota</taxon>
        <taxon>Actinomycetes</taxon>
        <taxon>Kitasatosporales</taxon>
        <taxon>Streptomycetaceae</taxon>
        <taxon>Streptomyces</taxon>
    </lineage>
</organism>
<evidence type="ECO:0000313" key="2">
    <source>
        <dbReference type="EMBL" id="GFE09032.1"/>
    </source>
</evidence>
<sequence length="122" mass="13123">MQIGGGGEPHADQVVRAQVVAFEDGGEQLADLLLHVLRVVPLQLDGPADRSYRHVTAPLRPVPRHAPVRALISVTSRTDNPCAQAARRDGHGARAGVRARRDRPSTDSDTASGVRHSALETW</sequence>
<dbReference type="EMBL" id="BLIN01000005">
    <property type="protein sequence ID" value="GFE09032.1"/>
    <property type="molecule type" value="Genomic_DNA"/>
</dbReference>
<feature type="region of interest" description="Disordered" evidence="1">
    <location>
        <begin position="75"/>
        <end position="122"/>
    </location>
</feature>
<evidence type="ECO:0000256" key="1">
    <source>
        <dbReference type="SAM" id="MobiDB-lite"/>
    </source>
</evidence>
<name>A0A640SEW4_9ACTN</name>